<dbReference type="EMBL" id="CP009238">
    <property type="protein sequence ID" value="AIL32870.1"/>
    <property type="molecule type" value="Genomic_DNA"/>
</dbReference>
<dbReference type="AlphaFoldDB" id="A0A077DDE5"/>
<organism evidence="2 3">
    <name type="scientific">Basilea psittacipulmonis DSM 24701</name>
    <dbReference type="NCBI Taxonomy" id="1072685"/>
    <lineage>
        <taxon>Bacteria</taxon>
        <taxon>Pseudomonadati</taxon>
        <taxon>Pseudomonadota</taxon>
        <taxon>Betaproteobacteria</taxon>
        <taxon>Burkholderiales</taxon>
        <taxon>Alcaligenaceae</taxon>
        <taxon>Basilea</taxon>
    </lineage>
</organism>
<dbReference type="KEGG" id="bpsi:IX83_05650"/>
<dbReference type="Pfam" id="PF10040">
    <property type="entry name" value="CRISPR_Cas6"/>
    <property type="match status" value="1"/>
</dbReference>
<accession>A0A077DDE5</accession>
<proteinExistence type="predicted"/>
<evidence type="ECO:0000313" key="2">
    <source>
        <dbReference type="EMBL" id="AIL32870.1"/>
    </source>
</evidence>
<dbReference type="Proteomes" id="UP000028945">
    <property type="component" value="Chromosome"/>
</dbReference>
<dbReference type="STRING" id="1072685.IX83_05650"/>
<dbReference type="HOGENOM" id="CLU_050021_0_0_4"/>
<evidence type="ECO:0000259" key="1">
    <source>
        <dbReference type="Pfam" id="PF10040"/>
    </source>
</evidence>
<protein>
    <submittedName>
        <fullName evidence="2">CRISPR-associated protein Cas6</fullName>
    </submittedName>
</protein>
<dbReference type="RefSeq" id="WP_038500042.1">
    <property type="nucleotide sequence ID" value="NZ_AFWK01000064.1"/>
</dbReference>
<dbReference type="eggNOG" id="COG5551">
    <property type="taxonomic scope" value="Bacteria"/>
</dbReference>
<keyword evidence="3" id="KW-1185">Reference proteome</keyword>
<name>A0A077DDE5_9BURK</name>
<sequence length="310" mass="35695">MSSELPLNMDIARFRFSFQVTEPISLPEYAGSKLRGAFGRALRMISCMTKQKDCHACPLYRSCPYPQIFEKPAPLEHHLQKFSQVPNAYVIEPSQWGRAHYEVKDILYFDMVLFGRAIFQMPLIAYAWKRAFEREVGHGKAELIDVHYLSPNGNVISIYEEDKIVLPSIETIEMPTPSDKLVLNLHTPLRLQHNGQPLNNTQVTIERFVITLAKRLILLAEFHADQKLEIDFAELKEAIAQLKDEKQLYWKNWTRYSSRQKQTMVLGGLMGTWELSDVSPLIYELIYLGQWLHCGKNATFGLGGYTVTNL</sequence>
<feature type="domain" description="CRISPR-associated protein Cas6 C-terminal" evidence="1">
    <location>
        <begin position="183"/>
        <end position="305"/>
    </location>
</feature>
<reference evidence="2 3" key="1">
    <citation type="journal article" date="2014" name="BMC Genomics">
        <title>A genomic perspective on a new bacterial genus and species from the Alcaligenaceae family, Basilea psittacipulmonis.</title>
        <authorList>
            <person name="Whiteson K.L."/>
            <person name="Hernandez D."/>
            <person name="Lazarevic V."/>
            <person name="Gaia N."/>
            <person name="Farinelli L."/>
            <person name="Francois P."/>
            <person name="Pilo P."/>
            <person name="Frey J."/>
            <person name="Schrenzel J."/>
        </authorList>
    </citation>
    <scope>NUCLEOTIDE SEQUENCE [LARGE SCALE GENOMIC DNA]</scope>
    <source>
        <strain evidence="2 3">DSM 24701</strain>
    </source>
</reference>
<evidence type="ECO:0000313" key="3">
    <source>
        <dbReference type="Proteomes" id="UP000028945"/>
    </source>
</evidence>
<dbReference type="OrthoDB" id="9787241at2"/>
<gene>
    <name evidence="2" type="ORF">IX83_05650</name>
</gene>
<dbReference type="InterPro" id="IPR019267">
    <property type="entry name" value="CRISPR-assoc_Cas6_C"/>
</dbReference>